<keyword evidence="1" id="KW-0175">Coiled coil</keyword>
<feature type="coiled-coil region" evidence="1">
    <location>
        <begin position="56"/>
        <end position="121"/>
    </location>
</feature>
<name>A0A7S4TAW3_9DINO</name>
<dbReference type="AlphaFoldDB" id="A0A7S4TAW3"/>
<evidence type="ECO:0000256" key="1">
    <source>
        <dbReference type="SAM" id="Coils"/>
    </source>
</evidence>
<feature type="compositionally biased region" description="Basic and acidic residues" evidence="2">
    <location>
        <begin position="218"/>
        <end position="233"/>
    </location>
</feature>
<proteinExistence type="predicted"/>
<evidence type="ECO:0000313" key="3">
    <source>
        <dbReference type="EMBL" id="CAE4670598.1"/>
    </source>
</evidence>
<organism evidence="3">
    <name type="scientific">Alexandrium monilatum</name>
    <dbReference type="NCBI Taxonomy" id="311494"/>
    <lineage>
        <taxon>Eukaryota</taxon>
        <taxon>Sar</taxon>
        <taxon>Alveolata</taxon>
        <taxon>Dinophyceae</taxon>
        <taxon>Gonyaulacales</taxon>
        <taxon>Pyrocystaceae</taxon>
        <taxon>Alexandrium</taxon>
    </lineage>
</organism>
<dbReference type="EMBL" id="HBNR01091360">
    <property type="protein sequence ID" value="CAE4670598.1"/>
    <property type="molecule type" value="Transcribed_RNA"/>
</dbReference>
<feature type="region of interest" description="Disordered" evidence="2">
    <location>
        <begin position="260"/>
        <end position="401"/>
    </location>
</feature>
<sequence>MAGGSARAPGAGAAGLGEENPLLLKELRDLRTEVLRLRRRSMCSDAAPSASPAGAAGEAARLREQLENREAQLQQQGQELIRMQGALEEARFNETSLRFRVERTEAQLREAQLELKEAVRVAGNMRFWVQNLAEDAEDAPPSPRLMPCGPDAGSASMAKGLGGVARADGLGPRAAPAELEASNGPECAACADGPSHRAGLGGLQALESVAQTLADPCAKPESRQGPDGERPRLESQPSNLSLTAELDILELQMNAIASQNQALEQEMSRPKDEPAALGDASPKSFLDPAEKREVSPPKGPPASARYAMPKTLLEACSSFPEQARTSAVAPQGRAAEREPGPPRGLPAAASSAWPPTILEASSSSSEWARPSATAPQDPAAGAVRRLPKGMPAAASNSSSTAFRKACSNFAERARCLARGDGQVA</sequence>
<reference evidence="3" key="1">
    <citation type="submission" date="2021-01" db="EMBL/GenBank/DDBJ databases">
        <authorList>
            <person name="Corre E."/>
            <person name="Pelletier E."/>
            <person name="Niang G."/>
            <person name="Scheremetjew M."/>
            <person name="Finn R."/>
            <person name="Kale V."/>
            <person name="Holt S."/>
            <person name="Cochrane G."/>
            <person name="Meng A."/>
            <person name="Brown T."/>
            <person name="Cohen L."/>
        </authorList>
    </citation>
    <scope>NUCLEOTIDE SEQUENCE</scope>
    <source>
        <strain evidence="3">CCMP3105</strain>
    </source>
</reference>
<evidence type="ECO:0000256" key="2">
    <source>
        <dbReference type="SAM" id="MobiDB-lite"/>
    </source>
</evidence>
<accession>A0A7S4TAW3</accession>
<feature type="region of interest" description="Disordered" evidence="2">
    <location>
        <begin position="214"/>
        <end position="239"/>
    </location>
</feature>
<gene>
    <name evidence="3" type="ORF">AMON00008_LOCUS65647</name>
</gene>
<protein>
    <submittedName>
        <fullName evidence="3">Uncharacterized protein</fullName>
    </submittedName>
</protein>